<dbReference type="STRING" id="1237896.T0JU03"/>
<organism evidence="2 3">
    <name type="scientific">Colletotrichum gloeosporioides (strain Cg-14)</name>
    <name type="common">Anthracnose fungus</name>
    <name type="synonym">Glomerella cingulata</name>
    <dbReference type="NCBI Taxonomy" id="1237896"/>
    <lineage>
        <taxon>Eukaryota</taxon>
        <taxon>Fungi</taxon>
        <taxon>Dikarya</taxon>
        <taxon>Ascomycota</taxon>
        <taxon>Pezizomycotina</taxon>
        <taxon>Sordariomycetes</taxon>
        <taxon>Hypocreomycetidae</taxon>
        <taxon>Glomerellales</taxon>
        <taxon>Glomerellaceae</taxon>
        <taxon>Colletotrichum</taxon>
        <taxon>Colletotrichum gloeosporioides species complex</taxon>
    </lineage>
</organism>
<evidence type="ECO:0000313" key="3">
    <source>
        <dbReference type="Proteomes" id="UP000015530"/>
    </source>
</evidence>
<proteinExistence type="predicted"/>
<dbReference type="EMBL" id="AMYD01004131">
    <property type="protein sequence ID" value="EQB43978.1"/>
    <property type="molecule type" value="Genomic_DNA"/>
</dbReference>
<feature type="region of interest" description="Disordered" evidence="1">
    <location>
        <begin position="25"/>
        <end position="62"/>
    </location>
</feature>
<comment type="caution">
    <text evidence="2">The sequence shown here is derived from an EMBL/GenBank/DDBJ whole genome shotgun (WGS) entry which is preliminary data.</text>
</comment>
<dbReference type="AlphaFoldDB" id="T0JU03"/>
<name>T0JU03_COLGC</name>
<gene>
    <name evidence="2" type="ORF">CGLO_17311</name>
</gene>
<accession>T0JU03</accession>
<reference evidence="3" key="1">
    <citation type="journal article" date="2013" name="Mol. Plant Microbe Interact.">
        <title>Global aspects of pacC regulation of pathogenicity genes in Colletotrichum gloeosporioides as revealed by transcriptome analysis.</title>
        <authorList>
            <person name="Alkan N."/>
            <person name="Meng X."/>
            <person name="Friedlander G."/>
            <person name="Reuveni E."/>
            <person name="Sukno S."/>
            <person name="Sherman A."/>
            <person name="Thon M."/>
            <person name="Fluhr R."/>
            <person name="Prusky D."/>
        </authorList>
    </citation>
    <scope>NUCLEOTIDE SEQUENCE [LARGE SCALE GENOMIC DNA]</scope>
    <source>
        <strain evidence="3">Cg-14</strain>
    </source>
</reference>
<dbReference type="Proteomes" id="UP000015530">
    <property type="component" value="Unassembled WGS sequence"/>
</dbReference>
<protein>
    <submittedName>
        <fullName evidence="2">Uncharacterized protein</fullName>
    </submittedName>
</protein>
<dbReference type="HOGENOM" id="CLU_2589599_0_0_1"/>
<evidence type="ECO:0000313" key="2">
    <source>
        <dbReference type="EMBL" id="EQB43978.1"/>
    </source>
</evidence>
<dbReference type="OrthoDB" id="2402960at2759"/>
<evidence type="ECO:0000256" key="1">
    <source>
        <dbReference type="SAM" id="MobiDB-lite"/>
    </source>
</evidence>
<sequence>MTAGVAVAVAAVEVVDVVDEVVGPSAPEAKAPAINTEEFPALPGGKGKTGETSPPVLSPLGRWDDEMEAFDAKMKSDAQA</sequence>